<feature type="transmembrane region" description="Helical" evidence="7">
    <location>
        <begin position="266"/>
        <end position="287"/>
    </location>
</feature>
<feature type="transmembrane region" description="Helical" evidence="7">
    <location>
        <begin position="31"/>
        <end position="51"/>
    </location>
</feature>
<dbReference type="PANTHER" id="PTHR32322">
    <property type="entry name" value="INNER MEMBRANE TRANSPORTER"/>
    <property type="match status" value="1"/>
</dbReference>
<evidence type="ECO:0000313" key="9">
    <source>
        <dbReference type="EMBL" id="WAH43951.1"/>
    </source>
</evidence>
<protein>
    <submittedName>
        <fullName evidence="9">DMT family transporter</fullName>
    </submittedName>
</protein>
<keyword evidence="10" id="KW-1185">Reference proteome</keyword>
<sequence length="309" mass="34368">MKYIVLLLFTSFLWGGNFVVGKFLVNHASPMTITDLRWIIAILFLFPIVRMKEKRKLPPLQSVLPMFLMALTGVVLFNIFQFVSLQYTTATTDGLLSTLNPVSIAVFSYLLTRDKIRPLQGVALALSFLGVIVFLFNGSITSLLNFRLNSGDLWMLAAVGMWGLYSVFGKWAMRHVSPMTSTLYSGIFGLLLLVPFNISNFTVVNFNVQFLCSLLYTGIISTVVCMVLWNVGVQKLGPTAAGIFLNFNPIFTGILAFLFLGEQLSLTQIISGFVVLIGCYLFSRFGYSSPLHGRSIASRNETDRSHHLG</sequence>
<feature type="transmembrane region" description="Helical" evidence="7">
    <location>
        <begin position="153"/>
        <end position="171"/>
    </location>
</feature>
<evidence type="ECO:0000256" key="7">
    <source>
        <dbReference type="SAM" id="Phobius"/>
    </source>
</evidence>
<feature type="domain" description="EamA" evidence="8">
    <location>
        <begin position="150"/>
        <end position="283"/>
    </location>
</feature>
<dbReference type="InterPro" id="IPR000620">
    <property type="entry name" value="EamA_dom"/>
</dbReference>
<evidence type="ECO:0000256" key="2">
    <source>
        <dbReference type="ARBA" id="ARBA00007362"/>
    </source>
</evidence>
<dbReference type="InterPro" id="IPR050638">
    <property type="entry name" value="AA-Vitamin_Transporters"/>
</dbReference>
<dbReference type="Pfam" id="PF00892">
    <property type="entry name" value="EamA"/>
    <property type="match status" value="2"/>
</dbReference>
<evidence type="ECO:0000256" key="4">
    <source>
        <dbReference type="ARBA" id="ARBA00022692"/>
    </source>
</evidence>
<feature type="transmembrane region" description="Helical" evidence="7">
    <location>
        <begin position="95"/>
        <end position="112"/>
    </location>
</feature>
<dbReference type="EMBL" id="CP104067">
    <property type="protein sequence ID" value="WAH43951.1"/>
    <property type="molecule type" value="Genomic_DNA"/>
</dbReference>
<dbReference type="SUPFAM" id="SSF103481">
    <property type="entry name" value="Multidrug resistance efflux transporter EmrE"/>
    <property type="match status" value="2"/>
</dbReference>
<evidence type="ECO:0000259" key="8">
    <source>
        <dbReference type="Pfam" id="PF00892"/>
    </source>
</evidence>
<evidence type="ECO:0000313" key="10">
    <source>
        <dbReference type="Proteomes" id="UP001164761"/>
    </source>
</evidence>
<dbReference type="RefSeq" id="WP_268007856.1">
    <property type="nucleotide sequence ID" value="NZ_BSUT01000001.1"/>
</dbReference>
<gene>
    <name evidence="9" type="ORF">NZD89_11510</name>
</gene>
<feature type="transmembrane region" description="Helical" evidence="7">
    <location>
        <begin position="124"/>
        <end position="147"/>
    </location>
</feature>
<dbReference type="Proteomes" id="UP001164761">
    <property type="component" value="Chromosome"/>
</dbReference>
<keyword evidence="5 7" id="KW-1133">Transmembrane helix</keyword>
<evidence type="ECO:0000256" key="1">
    <source>
        <dbReference type="ARBA" id="ARBA00004651"/>
    </source>
</evidence>
<feature type="transmembrane region" description="Helical" evidence="7">
    <location>
        <begin position="241"/>
        <end position="260"/>
    </location>
</feature>
<keyword evidence="4 7" id="KW-0812">Transmembrane</keyword>
<dbReference type="InterPro" id="IPR037185">
    <property type="entry name" value="EmrE-like"/>
</dbReference>
<comment type="subcellular location">
    <subcellularLocation>
        <location evidence="1">Cell membrane</location>
        <topology evidence="1">Multi-pass membrane protein</topology>
    </subcellularLocation>
</comment>
<evidence type="ECO:0000256" key="6">
    <source>
        <dbReference type="ARBA" id="ARBA00023136"/>
    </source>
</evidence>
<accession>A0ABY6ZM77</accession>
<feature type="domain" description="EamA" evidence="8">
    <location>
        <begin position="2"/>
        <end position="135"/>
    </location>
</feature>
<reference evidence="9" key="1">
    <citation type="submission" date="2022-08" db="EMBL/GenBank/DDBJ databases">
        <title>Alicyclobacillus fastidiosus DSM 17978, complete genome.</title>
        <authorList>
            <person name="Wang Q."/>
            <person name="Cai R."/>
            <person name="Wang Z."/>
        </authorList>
    </citation>
    <scope>NUCLEOTIDE SEQUENCE</scope>
    <source>
        <strain evidence="9">DSM 17978</strain>
    </source>
</reference>
<keyword evidence="6 7" id="KW-0472">Membrane</keyword>
<organism evidence="9 10">
    <name type="scientific">Alicyclobacillus fastidiosus</name>
    <dbReference type="NCBI Taxonomy" id="392011"/>
    <lineage>
        <taxon>Bacteria</taxon>
        <taxon>Bacillati</taxon>
        <taxon>Bacillota</taxon>
        <taxon>Bacilli</taxon>
        <taxon>Bacillales</taxon>
        <taxon>Alicyclobacillaceae</taxon>
        <taxon>Alicyclobacillus</taxon>
    </lineage>
</organism>
<feature type="transmembrane region" description="Helical" evidence="7">
    <location>
        <begin position="208"/>
        <end position="229"/>
    </location>
</feature>
<dbReference type="PANTHER" id="PTHR32322:SF18">
    <property type="entry name" value="S-ADENOSYLMETHIONINE_S-ADENOSYLHOMOCYSTEINE TRANSPORTER"/>
    <property type="match status" value="1"/>
</dbReference>
<keyword evidence="3" id="KW-1003">Cell membrane</keyword>
<feature type="transmembrane region" description="Helical" evidence="7">
    <location>
        <begin position="63"/>
        <end position="83"/>
    </location>
</feature>
<proteinExistence type="inferred from homology"/>
<evidence type="ECO:0000256" key="3">
    <source>
        <dbReference type="ARBA" id="ARBA00022475"/>
    </source>
</evidence>
<evidence type="ECO:0000256" key="5">
    <source>
        <dbReference type="ARBA" id="ARBA00022989"/>
    </source>
</evidence>
<feature type="transmembrane region" description="Helical" evidence="7">
    <location>
        <begin position="183"/>
        <end position="202"/>
    </location>
</feature>
<comment type="similarity">
    <text evidence="2">Belongs to the EamA transporter family.</text>
</comment>
<name>A0ABY6ZM77_9BACL</name>